<dbReference type="EMBL" id="PHWZ01000423">
    <property type="protein sequence ID" value="TEY40743.1"/>
    <property type="molecule type" value="Genomic_DNA"/>
</dbReference>
<keyword evidence="2" id="KW-1185">Reference proteome</keyword>
<proteinExistence type="predicted"/>
<dbReference type="InterPro" id="IPR029068">
    <property type="entry name" value="Glyas_Bleomycin-R_OHBP_Dase"/>
</dbReference>
<gene>
    <name evidence="1" type="ORF">BOTCAL_0424g00080</name>
</gene>
<evidence type="ECO:0000313" key="2">
    <source>
        <dbReference type="Proteomes" id="UP000297299"/>
    </source>
</evidence>
<name>A0A4Y8CRI2_9HELO</name>
<accession>A0A4Y8CRI2</accession>
<dbReference type="PANTHER" id="PTHR35006:SF2">
    <property type="entry name" value="GLYOXALASE FAMILY PROTEIN (AFU_ORTHOLOGUE AFUA_5G14830)"/>
    <property type="match status" value="1"/>
</dbReference>
<reference evidence="1 2" key="1">
    <citation type="submission" date="2017-11" db="EMBL/GenBank/DDBJ databases">
        <title>Comparative genomics of Botrytis spp.</title>
        <authorList>
            <person name="Valero-Jimenez C.A."/>
            <person name="Tapia P."/>
            <person name="Veloso J."/>
            <person name="Silva-Moreno E."/>
            <person name="Staats M."/>
            <person name="Valdes J.H."/>
            <person name="Van Kan J.A.L."/>
        </authorList>
    </citation>
    <scope>NUCLEOTIDE SEQUENCE [LARGE SCALE GENOMIC DNA]</scope>
    <source>
        <strain evidence="1 2">MUCL2830</strain>
    </source>
</reference>
<comment type="caution">
    <text evidence="1">The sequence shown here is derived from an EMBL/GenBank/DDBJ whole genome shotgun (WGS) entry which is preliminary data.</text>
</comment>
<sequence length="138" mass="15352">MTINHIFFNASAAKFQAVVLKPIGYSEMICANNAALIGYCSNYPYFWLKKLSDGQTPIQTHIAFDAPGKNIKHESKASQPADDIQTDREAVDRFYEIALQNGGRDNGPPGIRKEMSRQPYYAAFVSDIDGNNVEAVYV</sequence>
<dbReference type="OrthoDB" id="10249419at2759"/>
<dbReference type="SUPFAM" id="SSF54593">
    <property type="entry name" value="Glyoxalase/Bleomycin resistance protein/Dihydroxybiphenyl dioxygenase"/>
    <property type="match status" value="1"/>
</dbReference>
<evidence type="ECO:0008006" key="3">
    <source>
        <dbReference type="Google" id="ProtNLM"/>
    </source>
</evidence>
<dbReference type="AlphaFoldDB" id="A0A4Y8CRI2"/>
<dbReference type="Gene3D" id="3.10.180.10">
    <property type="entry name" value="2,3-Dihydroxybiphenyl 1,2-Dioxygenase, domain 1"/>
    <property type="match status" value="1"/>
</dbReference>
<dbReference type="Proteomes" id="UP000297299">
    <property type="component" value="Unassembled WGS sequence"/>
</dbReference>
<evidence type="ECO:0000313" key="1">
    <source>
        <dbReference type="EMBL" id="TEY40743.1"/>
    </source>
</evidence>
<protein>
    <recommendedName>
        <fullName evidence="3">VOC domain-containing protein</fullName>
    </recommendedName>
</protein>
<dbReference type="PANTHER" id="PTHR35006">
    <property type="entry name" value="GLYOXALASE FAMILY PROTEIN (AFU_ORTHOLOGUE AFUA_5G14830)"/>
    <property type="match status" value="1"/>
</dbReference>
<organism evidence="1 2">
    <name type="scientific">Botryotinia calthae</name>
    <dbReference type="NCBI Taxonomy" id="38488"/>
    <lineage>
        <taxon>Eukaryota</taxon>
        <taxon>Fungi</taxon>
        <taxon>Dikarya</taxon>
        <taxon>Ascomycota</taxon>
        <taxon>Pezizomycotina</taxon>
        <taxon>Leotiomycetes</taxon>
        <taxon>Helotiales</taxon>
        <taxon>Sclerotiniaceae</taxon>
        <taxon>Botryotinia</taxon>
    </lineage>
</organism>